<organism evidence="1">
    <name type="scientific">Arundo donax</name>
    <name type="common">Giant reed</name>
    <name type="synonym">Donax arundinaceus</name>
    <dbReference type="NCBI Taxonomy" id="35708"/>
    <lineage>
        <taxon>Eukaryota</taxon>
        <taxon>Viridiplantae</taxon>
        <taxon>Streptophyta</taxon>
        <taxon>Embryophyta</taxon>
        <taxon>Tracheophyta</taxon>
        <taxon>Spermatophyta</taxon>
        <taxon>Magnoliopsida</taxon>
        <taxon>Liliopsida</taxon>
        <taxon>Poales</taxon>
        <taxon>Poaceae</taxon>
        <taxon>PACMAD clade</taxon>
        <taxon>Arundinoideae</taxon>
        <taxon>Arundineae</taxon>
        <taxon>Arundo</taxon>
    </lineage>
</organism>
<proteinExistence type="predicted"/>
<name>A0A0A9BP99_ARUDO</name>
<sequence>MILLMIKVLQILLRFLQQGNT</sequence>
<dbReference type="AlphaFoldDB" id="A0A0A9BP99"/>
<protein>
    <submittedName>
        <fullName evidence="1">Uncharacterized protein</fullName>
    </submittedName>
</protein>
<evidence type="ECO:0000313" key="1">
    <source>
        <dbReference type="EMBL" id="JAD65161.1"/>
    </source>
</evidence>
<dbReference type="EMBL" id="GBRH01232734">
    <property type="protein sequence ID" value="JAD65161.1"/>
    <property type="molecule type" value="Transcribed_RNA"/>
</dbReference>
<reference evidence="1" key="1">
    <citation type="submission" date="2014-09" db="EMBL/GenBank/DDBJ databases">
        <authorList>
            <person name="Magalhaes I.L.F."/>
            <person name="Oliveira U."/>
            <person name="Santos F.R."/>
            <person name="Vidigal T.H.D.A."/>
            <person name="Brescovit A.D."/>
            <person name="Santos A.J."/>
        </authorList>
    </citation>
    <scope>NUCLEOTIDE SEQUENCE</scope>
    <source>
        <tissue evidence="1">Shoot tissue taken approximately 20 cm above the soil surface</tissue>
    </source>
</reference>
<reference evidence="1" key="2">
    <citation type="journal article" date="2015" name="Data Brief">
        <title>Shoot transcriptome of the giant reed, Arundo donax.</title>
        <authorList>
            <person name="Barrero R.A."/>
            <person name="Guerrero F.D."/>
            <person name="Moolhuijzen P."/>
            <person name="Goolsby J.A."/>
            <person name="Tidwell J."/>
            <person name="Bellgard S.E."/>
            <person name="Bellgard M.I."/>
        </authorList>
    </citation>
    <scope>NUCLEOTIDE SEQUENCE</scope>
    <source>
        <tissue evidence="1">Shoot tissue taken approximately 20 cm above the soil surface</tissue>
    </source>
</reference>
<accession>A0A0A9BP99</accession>